<reference evidence="1" key="3">
    <citation type="submission" date="2025-09" db="UniProtKB">
        <authorList>
            <consortium name="Ensembl"/>
        </authorList>
    </citation>
    <scope>IDENTIFICATION</scope>
</reference>
<gene>
    <name evidence="1" type="primary">STK11IP</name>
</gene>
<reference evidence="1" key="1">
    <citation type="submission" date="2020-11" db="EMBL/GenBank/DDBJ databases">
        <authorList>
            <person name="Davenport K.M."/>
            <person name="Bickhart D.M."/>
            <person name="Smith T.P.L."/>
            <person name="Murdoch B.M."/>
            <person name="Rosen B.D."/>
        </authorList>
    </citation>
    <scope>NUCLEOTIDE SEQUENCE [LARGE SCALE GENOMIC DNA]</scope>
    <source>
        <strain evidence="1">OAR_USU_Benz2616</strain>
    </source>
</reference>
<accession>A0AC11ECM2</accession>
<name>A0AC11ECM2_SHEEP</name>
<dbReference type="Ensembl" id="ENSOART00020054409.1">
    <property type="protein sequence ID" value="ENSOARP00020058578.1"/>
    <property type="gene ID" value="ENSOARG00020016256.2"/>
</dbReference>
<evidence type="ECO:0000313" key="1">
    <source>
        <dbReference type="Ensembl" id="ENSOARP00020058578.1"/>
    </source>
</evidence>
<reference evidence="1" key="2">
    <citation type="submission" date="2025-08" db="UniProtKB">
        <authorList>
            <consortium name="Ensembl"/>
        </authorList>
    </citation>
    <scope>IDENTIFICATION</scope>
</reference>
<sequence>MTTAPRDSLVWRLAGLLRESGDVVLSGHSTLTLLTATLQHLNHVFELHLGPWGPGQTGFVALPSHPADSPIILQLQFLFDVLQKTLSLKLVHVPGLGLSGPIKIFPFKSLRQLELRGVPLHCLCGLRGIYSQLETLICSRSLQALEELLSACGGDFCSALPWLALLSADFSYNSLTALDSSLRLLSALRFLNLSHNQVQDCKGFLMDLSELCHLDISYNHLRLVPKMGPSGAALGTLILRGNELQSLHGLEQLRNLRHLDVAYNLLERHRELAPLWLLTELRKLYLEGNPLWFHPEHRVATARYLSPRARDTAAGVSGLPTSALRSLSCLGLPHPCVLLPFPTSLGEGPRPHTTALLCLFPSLKLLVLTGQGGLPTLARGSPECVLPPTPPSPFISAQFLLDGKALSLTDLQTSTSSGLSTLVPPPPWPVGSTIETSGGPDLSDSPSSGGVVAQPRLRKVKSRVRVRRASISEPSDTDPEPRTLDPSPAGWFVQQHRELELMSSFRERFGCDWLQYRNHLEASALNTLSPDTLSPGPVPSPPPPEEESPQEVAEEVWPEPEPQEEEELEKQGEEELEKQGEEEGGEEQSEVEVELCRPMLVCPLEGPEGVRGRECFLWVTTGHLFEVELQAARTLQRLELRSLEAAEIEAETQTQSEQVPEGSDPRPQGPILVLRFSYICPDRQLRRYVVLEPDAQAAVQELLAVLTPAATSQHQLEEVGALPGDRLQCLRCGREFKPEEPRLGLDSEEGWRPLFRKTESSAVCPYCGSDHVVLLAVSPGTPSGERRQEEQSPALSQSLGAVHDPRGHSDPSNGAGSAPSQALASHDHHSWSLSPPPERCGLRSVDHRLRLFLDVEVFTDAQEEFQCCLKVPLALAGHPGEFLCLVVVSDQRFYVLKVTGEICGPPASWLQLALAVPLQDLRHIELGLAGQSLRLEWAAGAGPCVLLPREAKCCQAFLEELTDVLQSLPPTRRSNFSATEEEVTPKHRLWPLLKTDSSSEPPGFFYLRAFLVEGPVACPVSLLLTLSTLYLLDEDPAGSQAEPPSPAASGEASEKAPPPGPGPSVSVREQQPLSSLSSVLLYRVAPEALRLVFYDEVSRLESFWALRVVCPEQLTALLAWIRKPWEELFSIGLRTVTQEALDLDQ</sequence>
<organism evidence="1">
    <name type="scientific">Ovis aries</name>
    <name type="common">Sheep</name>
    <dbReference type="NCBI Taxonomy" id="9940"/>
    <lineage>
        <taxon>Eukaryota</taxon>
        <taxon>Metazoa</taxon>
        <taxon>Chordata</taxon>
        <taxon>Craniata</taxon>
        <taxon>Vertebrata</taxon>
        <taxon>Euteleostomi</taxon>
        <taxon>Mammalia</taxon>
        <taxon>Eutheria</taxon>
        <taxon>Laurasiatheria</taxon>
        <taxon>Artiodactyla</taxon>
        <taxon>Ruminantia</taxon>
        <taxon>Pecora</taxon>
        <taxon>Bovidae</taxon>
        <taxon>Caprinae</taxon>
        <taxon>Ovis</taxon>
    </lineage>
</organism>
<proteinExistence type="predicted"/>
<protein>
    <submittedName>
        <fullName evidence="1">Serine/threonine kinase 11 interacting protein</fullName>
    </submittedName>
</protein>